<evidence type="ECO:0000313" key="1">
    <source>
        <dbReference type="EMBL" id="SAL85989.1"/>
    </source>
</evidence>
<keyword evidence="2" id="KW-1185">Reference proteome</keyword>
<accession>A0A158KZ14</accession>
<evidence type="ECO:0000313" key="2">
    <source>
        <dbReference type="Proteomes" id="UP000054770"/>
    </source>
</evidence>
<comment type="caution">
    <text evidence="1">The sequence shown here is derived from an EMBL/GenBank/DDBJ whole genome shotgun (WGS) entry which is preliminary data.</text>
</comment>
<dbReference type="AlphaFoldDB" id="A0A158KZ14"/>
<dbReference type="Proteomes" id="UP000054770">
    <property type="component" value="Unassembled WGS sequence"/>
</dbReference>
<proteinExistence type="predicted"/>
<dbReference type="EMBL" id="FCON02000208">
    <property type="protein sequence ID" value="SAL85989.1"/>
    <property type="molecule type" value="Genomic_DNA"/>
</dbReference>
<name>A0A158KZ14_9BURK</name>
<organism evidence="1 2">
    <name type="scientific">Caballeronia choica</name>
    <dbReference type="NCBI Taxonomy" id="326476"/>
    <lineage>
        <taxon>Bacteria</taxon>
        <taxon>Pseudomonadati</taxon>
        <taxon>Pseudomonadota</taxon>
        <taxon>Betaproteobacteria</taxon>
        <taxon>Burkholderiales</taxon>
        <taxon>Burkholderiaceae</taxon>
        <taxon>Caballeronia</taxon>
    </lineage>
</organism>
<dbReference type="RefSeq" id="WP_087649661.1">
    <property type="nucleotide sequence ID" value="NZ_FCON02000208.1"/>
</dbReference>
<reference evidence="1" key="1">
    <citation type="submission" date="2016-01" db="EMBL/GenBank/DDBJ databases">
        <authorList>
            <person name="Peeters C."/>
        </authorList>
    </citation>
    <scope>NUCLEOTIDE SEQUENCE [LARGE SCALE GENOMIC DNA]</scope>
    <source>
        <strain evidence="1">LMG 22940</strain>
    </source>
</reference>
<sequence>MFAVSSRTMFYSMGVPLMKLVSFSLKQGSKYYGNVDNGPTFFIGSRVSYRDGKGLMNLSGDDPKQRYDRNVFRGKYGFWADFIHPTAMSEGALFHTLNTYDRARFTFSFLQFAAHVPDGDFVIYLRRLLALPLAAEYFPDLKLVNGRVHRVRDGVEAALESATTTEPLLDYFNPTLKEIEDTEVIQAARLIHWVQNDVAHRELQIEVGIKIFKNAMFHYAKRYALDGTKDVVCLIIADIRHQGRARDPEIIHALSESDPISALLKIGDSQYPDRIKVLVKEIHDLREDGTLGKRIYNLATRDFVLI</sequence>
<gene>
    <name evidence="1" type="ORF">AWB68_07870</name>
</gene>
<protein>
    <submittedName>
        <fullName evidence="1">Uncharacterized protein</fullName>
    </submittedName>
</protein>
<dbReference type="OrthoDB" id="3078754at2"/>